<protein>
    <submittedName>
        <fullName evidence="2">Acetyltransferase, ribosomal protein N-acetylase</fullName>
    </submittedName>
</protein>
<evidence type="ECO:0000313" key="2">
    <source>
        <dbReference type="EMBL" id="AQS37105.1"/>
    </source>
</evidence>
<reference evidence="2 3" key="1">
    <citation type="submission" date="2016-03" db="EMBL/GenBank/DDBJ databases">
        <title>Complete genome sequence of Shewanella psychrophila WP2, a deep sea bacterium isolated from west Pacific sediment.</title>
        <authorList>
            <person name="Xu G."/>
            <person name="Jian H."/>
        </authorList>
    </citation>
    <scope>NUCLEOTIDE SEQUENCE [LARGE SCALE GENOMIC DNA]</scope>
    <source>
        <strain evidence="2 3">WP2</strain>
    </source>
</reference>
<dbReference type="OrthoDB" id="6293260at2"/>
<feature type="domain" description="N-acetyltransferase" evidence="1">
    <location>
        <begin position="32"/>
        <end position="178"/>
    </location>
</feature>
<keyword evidence="2" id="KW-0689">Ribosomal protein</keyword>
<dbReference type="InterPro" id="IPR016181">
    <property type="entry name" value="Acyl_CoA_acyltransferase"/>
</dbReference>
<dbReference type="Proteomes" id="UP000189545">
    <property type="component" value="Chromosome"/>
</dbReference>
<dbReference type="InterPro" id="IPR051531">
    <property type="entry name" value="N-acetyltransferase"/>
</dbReference>
<dbReference type="RefSeq" id="WP_077752315.1">
    <property type="nucleotide sequence ID" value="NZ_CP014782.1"/>
</dbReference>
<dbReference type="STRING" id="225848.Sps_01945"/>
<name>A0A1S6HNL4_9GAMM</name>
<accession>A0A1S6HNL4</accession>
<dbReference type="SUPFAM" id="SSF55729">
    <property type="entry name" value="Acyl-CoA N-acyltransferases (Nat)"/>
    <property type="match status" value="1"/>
</dbReference>
<dbReference type="InterPro" id="IPR000182">
    <property type="entry name" value="GNAT_dom"/>
</dbReference>
<dbReference type="PANTHER" id="PTHR43792">
    <property type="entry name" value="GNAT FAMILY, PUTATIVE (AFU_ORTHOLOGUE AFUA_3G00765)-RELATED-RELATED"/>
    <property type="match status" value="1"/>
</dbReference>
<keyword evidence="2" id="KW-0687">Ribonucleoprotein</keyword>
<proteinExistence type="predicted"/>
<organism evidence="2 3">
    <name type="scientific">Shewanella psychrophila</name>
    <dbReference type="NCBI Taxonomy" id="225848"/>
    <lineage>
        <taxon>Bacteria</taxon>
        <taxon>Pseudomonadati</taxon>
        <taxon>Pseudomonadota</taxon>
        <taxon>Gammaproteobacteria</taxon>
        <taxon>Alteromonadales</taxon>
        <taxon>Shewanellaceae</taxon>
        <taxon>Shewanella</taxon>
    </lineage>
</organism>
<gene>
    <name evidence="2" type="ORF">Sps_01945</name>
</gene>
<dbReference type="Gene3D" id="3.40.630.30">
    <property type="match status" value="1"/>
</dbReference>
<sequence length="210" mass="23105">MKNAASLCRFETPRLVVSVWPGSAEHQALNQTELAGMALDILSPNVTRALPPGWQNIHRLEDAKGWLEARAEECSFLVVRKREASQVIGFIFLHEEQYQEQQAQQLLIDNMVTLHLGYLLSESQWGQGFASEVIKGLVAWVSASNSGANTDKAQVSKIIAGVESSNLASIAVLVKNGFSLCAPSSEDSAKGVDDDDEQAFYQIVFQHFQQ</sequence>
<dbReference type="AlphaFoldDB" id="A0A1S6HNL4"/>
<dbReference type="KEGG" id="spsw:Sps_01945"/>
<evidence type="ECO:0000313" key="3">
    <source>
        <dbReference type="Proteomes" id="UP000189545"/>
    </source>
</evidence>
<keyword evidence="3" id="KW-1185">Reference proteome</keyword>
<dbReference type="GO" id="GO:0005840">
    <property type="term" value="C:ribosome"/>
    <property type="evidence" value="ECO:0007669"/>
    <property type="project" value="UniProtKB-KW"/>
</dbReference>
<evidence type="ECO:0000259" key="1">
    <source>
        <dbReference type="Pfam" id="PF13302"/>
    </source>
</evidence>
<dbReference type="Pfam" id="PF13302">
    <property type="entry name" value="Acetyltransf_3"/>
    <property type="match status" value="1"/>
</dbReference>
<dbReference type="EMBL" id="CP014782">
    <property type="protein sequence ID" value="AQS37105.1"/>
    <property type="molecule type" value="Genomic_DNA"/>
</dbReference>
<keyword evidence="2" id="KW-0808">Transferase</keyword>
<dbReference type="GO" id="GO:0016747">
    <property type="term" value="F:acyltransferase activity, transferring groups other than amino-acyl groups"/>
    <property type="evidence" value="ECO:0007669"/>
    <property type="project" value="InterPro"/>
</dbReference>
<dbReference type="PANTHER" id="PTHR43792:SF1">
    <property type="entry name" value="N-ACETYLTRANSFERASE DOMAIN-CONTAINING PROTEIN"/>
    <property type="match status" value="1"/>
</dbReference>